<dbReference type="Gene3D" id="1.25.40.10">
    <property type="entry name" value="Tetratricopeptide repeat domain"/>
    <property type="match status" value="5"/>
</dbReference>
<reference evidence="4" key="1">
    <citation type="journal article" date="2020" name="Nat. Commun.">
        <title>Large-scale genome sequencing of mycorrhizal fungi provides insights into the early evolution of symbiotic traits.</title>
        <authorList>
            <person name="Miyauchi S."/>
            <person name="Kiss E."/>
            <person name="Kuo A."/>
            <person name="Drula E."/>
            <person name="Kohler A."/>
            <person name="Sanchez-Garcia M."/>
            <person name="Morin E."/>
            <person name="Andreopoulos B."/>
            <person name="Barry K.W."/>
            <person name="Bonito G."/>
            <person name="Buee M."/>
            <person name="Carver A."/>
            <person name="Chen C."/>
            <person name="Cichocki N."/>
            <person name="Clum A."/>
            <person name="Culley D."/>
            <person name="Crous P.W."/>
            <person name="Fauchery L."/>
            <person name="Girlanda M."/>
            <person name="Hayes R.D."/>
            <person name="Keri Z."/>
            <person name="LaButti K."/>
            <person name="Lipzen A."/>
            <person name="Lombard V."/>
            <person name="Magnuson J."/>
            <person name="Maillard F."/>
            <person name="Murat C."/>
            <person name="Nolan M."/>
            <person name="Ohm R.A."/>
            <person name="Pangilinan J."/>
            <person name="Pereira M.F."/>
            <person name="Perotto S."/>
            <person name="Peter M."/>
            <person name="Pfister S."/>
            <person name="Riley R."/>
            <person name="Sitrit Y."/>
            <person name="Stielow J.B."/>
            <person name="Szollosi G."/>
            <person name="Zifcakova L."/>
            <person name="Stursova M."/>
            <person name="Spatafora J.W."/>
            <person name="Tedersoo L."/>
            <person name="Vaario L.M."/>
            <person name="Yamada A."/>
            <person name="Yan M."/>
            <person name="Wang P."/>
            <person name="Xu J."/>
            <person name="Bruns T."/>
            <person name="Baldrian P."/>
            <person name="Vilgalys R."/>
            <person name="Dunand C."/>
            <person name="Henrissat B."/>
            <person name="Grigoriev I.V."/>
            <person name="Hibbett D."/>
            <person name="Nagy L.G."/>
            <person name="Martin F.M."/>
        </authorList>
    </citation>
    <scope>NUCLEOTIDE SEQUENCE</scope>
    <source>
        <strain evidence="4">UP504</strain>
    </source>
</reference>
<keyword evidence="2 3" id="KW-0802">TPR repeat</keyword>
<keyword evidence="5" id="KW-1185">Reference proteome</keyword>
<dbReference type="SMART" id="SM00028">
    <property type="entry name" value="TPR"/>
    <property type="match status" value="11"/>
</dbReference>
<evidence type="ECO:0000256" key="3">
    <source>
        <dbReference type="PROSITE-ProRule" id="PRU00339"/>
    </source>
</evidence>
<dbReference type="Pfam" id="PF13432">
    <property type="entry name" value="TPR_16"/>
    <property type="match status" value="2"/>
</dbReference>
<name>A0A9P6E0H6_9AGAM</name>
<dbReference type="GO" id="GO:0006401">
    <property type="term" value="P:RNA catabolic process"/>
    <property type="evidence" value="ECO:0007669"/>
    <property type="project" value="InterPro"/>
</dbReference>
<dbReference type="InterPro" id="IPR011990">
    <property type="entry name" value="TPR-like_helical_dom_sf"/>
</dbReference>
<dbReference type="Pfam" id="PF18833">
    <property type="entry name" value="TPR_22"/>
    <property type="match status" value="1"/>
</dbReference>
<dbReference type="InterPro" id="IPR039226">
    <property type="entry name" value="Ski3/TTC37"/>
</dbReference>
<dbReference type="PROSITE" id="PS50005">
    <property type="entry name" value="TPR"/>
    <property type="match status" value="3"/>
</dbReference>
<dbReference type="InterPro" id="IPR040962">
    <property type="entry name" value="TPR_22"/>
</dbReference>
<dbReference type="GO" id="GO:0055087">
    <property type="term" value="C:Ski complex"/>
    <property type="evidence" value="ECO:0007669"/>
    <property type="project" value="InterPro"/>
</dbReference>
<feature type="repeat" description="TPR" evidence="3">
    <location>
        <begin position="672"/>
        <end position="705"/>
    </location>
</feature>
<dbReference type="Pfam" id="PF13431">
    <property type="entry name" value="TPR_17"/>
    <property type="match status" value="1"/>
</dbReference>
<dbReference type="Proteomes" id="UP000886523">
    <property type="component" value="Unassembled WGS sequence"/>
</dbReference>
<dbReference type="OrthoDB" id="421075at2759"/>
<dbReference type="SUPFAM" id="SSF48452">
    <property type="entry name" value="TPR-like"/>
    <property type="match status" value="4"/>
</dbReference>
<evidence type="ECO:0000256" key="2">
    <source>
        <dbReference type="ARBA" id="ARBA00022803"/>
    </source>
</evidence>
<evidence type="ECO:0008006" key="6">
    <source>
        <dbReference type="Google" id="ProtNLM"/>
    </source>
</evidence>
<organism evidence="4 5">
    <name type="scientific">Hydnum rufescens UP504</name>
    <dbReference type="NCBI Taxonomy" id="1448309"/>
    <lineage>
        <taxon>Eukaryota</taxon>
        <taxon>Fungi</taxon>
        <taxon>Dikarya</taxon>
        <taxon>Basidiomycota</taxon>
        <taxon>Agaricomycotina</taxon>
        <taxon>Agaricomycetes</taxon>
        <taxon>Cantharellales</taxon>
        <taxon>Hydnaceae</taxon>
        <taxon>Hydnum</taxon>
    </lineage>
</organism>
<proteinExistence type="predicted"/>
<protein>
    <recommendedName>
        <fullName evidence="6">Superkiller protein 3</fullName>
    </recommendedName>
</protein>
<evidence type="ECO:0000256" key="1">
    <source>
        <dbReference type="ARBA" id="ARBA00022737"/>
    </source>
</evidence>
<feature type="repeat" description="TPR" evidence="3">
    <location>
        <begin position="39"/>
        <end position="72"/>
    </location>
</feature>
<dbReference type="PANTHER" id="PTHR15704:SF7">
    <property type="entry name" value="SUPERKILLER COMPLEX PROTEIN 3"/>
    <property type="match status" value="1"/>
</dbReference>
<gene>
    <name evidence="4" type="ORF">BS47DRAFT_1371139</name>
</gene>
<comment type="caution">
    <text evidence="4">The sequence shown here is derived from an EMBL/GenBank/DDBJ whole genome shotgun (WGS) entry which is preliminary data.</text>
</comment>
<dbReference type="Pfam" id="PF14559">
    <property type="entry name" value="TPR_19"/>
    <property type="match status" value="1"/>
</dbReference>
<accession>A0A9P6E0H6</accession>
<feature type="repeat" description="TPR" evidence="3">
    <location>
        <begin position="1157"/>
        <end position="1190"/>
    </location>
</feature>
<dbReference type="EMBL" id="MU128927">
    <property type="protein sequence ID" value="KAF9518094.1"/>
    <property type="molecule type" value="Genomic_DNA"/>
</dbReference>
<dbReference type="PANTHER" id="PTHR15704">
    <property type="entry name" value="SUPERKILLER 3 PROTEIN-RELATED"/>
    <property type="match status" value="1"/>
</dbReference>
<keyword evidence="1" id="KW-0677">Repeat</keyword>
<evidence type="ECO:0000313" key="4">
    <source>
        <dbReference type="EMBL" id="KAF9518094.1"/>
    </source>
</evidence>
<dbReference type="InterPro" id="IPR019734">
    <property type="entry name" value="TPR_rpt"/>
</dbReference>
<sequence>MANFVRSKLKAARDFIKAGDFSAAYAASQEVLSYESNNYNALVFSGRTLLELGQHDQSERAYLKATEISPEQLLAWQGLSQLYERTSKSEKQCEILSRLVDNFAAGNDATKCAETLQKMVELRRLHGTRAQMIETLSLLLPSSSIYHVISTLPPPDLTQPGATTTFTTQLAVHDSLPLLEEITGLVEKEEDIRIAKEVDKRRMRLSSNRPENIRSEVGRDIWGSSNLSSLYEEIINHPRTSDELRRSTEAKLLRYKQQYLHSLPIGDAKEKLRVEIEEMARGAVVIGVADELAWTVVMESIDAAQIEDYDIDMLRQFVRTFLDTPLSRVIIGFFQCRNIAVIAEVEDDASTETLAPVDYEDAFQVALVRSSRPSDPDGFNGAQDSIVAHWMMMELYAKDKDYPNTIKVAEAGLHRVLELRLPLIPSIGTALVHLYPPKHHPRALGVLESVLSQDPDNVQALLARGYVLRYSANYNQARRLFARVAGLISAEVDHLLKLEAEEEVAWCASLSGDYTGAANGLQIVIDALDLLDEHSERKAQAWWRLGKTLWDQNGTLYHCPQATFFVCPAFTSLGIYYSEFRRRGSAALAAGFADEREWDLVEVVARRTIEGEGGAEDDMLTPGVGNSAAASRYRPVNAWAWKATGVVELNRNNFGPAIISLQIALRADNNDFRTWSRLGEAYARSGRPVAALKALTRAASISPDEWTCTFLMGMVHHQMGTVLASRPDEPAALLSLADTFLSLGRLEFSTGFMTRSDSSFASCISTCLRAIEGFPRFRRVAWKTAADALFELSKTEKFANQEAVREAVLALCNVLIYDAAGRPRERAVSGLGTYATIASGLKENVSGRAILWLAVVAYQFRVELCDADPDTHAPALFDFAVVLHSAALKNSKGVQDVLLDQAAEALKLALKQEPSNELFWNALGTISFERNPKLAQHSYIRALELDPKSAAIWTNLGLFYLHHGDPELSNDALYHAQILDPEFSLAWVGQAFVAIENGHAPEARSLLEHAISLFPSNSEYVYSHRTFKELISARGPPPPVDHLFNPYFALGHYCGQISQDPSGLHLFAIICERLGQIDLAIELLTQAIRILEAAYEETEDEKTERQFAIANVNLGRVRLGVANYAQAKEAFELVLGLTTETDDDPKRSDQELSRLRAQARFGIGLANFKLGELEDALASFETALEETPAELKDVQGHISILLAQTLWAIGSDEAQEAAKDQLLTCIGEDPQNLAAITTLAAMAIISRNDELTRATLSEILAMPLDRRRALDPARAVEQLLVLHHINSRLQPVNALQPSTHDLLRLLAVTRARAADIGEPGDKDEDGSTVQPLVQGAATMVRALMMAPWERKNWEAFAYVRSVN</sequence>
<evidence type="ECO:0000313" key="5">
    <source>
        <dbReference type="Proteomes" id="UP000886523"/>
    </source>
</evidence>